<dbReference type="InterPro" id="IPR050922">
    <property type="entry name" value="LytR/CpsA/Psr_CW_biosynth"/>
</dbReference>
<evidence type="ECO:0000313" key="4">
    <source>
        <dbReference type="Proteomes" id="UP000243847"/>
    </source>
</evidence>
<dbReference type="KEGG" id="amin:AUMI_110440"/>
<dbReference type="GeneID" id="80452239"/>
<dbReference type="PANTHER" id="PTHR33392">
    <property type="entry name" value="POLYISOPRENYL-TEICHOIC ACID--PEPTIDOGLYCAN TEICHOIC ACID TRANSFERASE TAGU"/>
    <property type="match status" value="1"/>
</dbReference>
<name>A0A173LX71_9MICO</name>
<feature type="transmembrane region" description="Helical" evidence="1">
    <location>
        <begin position="36"/>
        <end position="56"/>
    </location>
</feature>
<evidence type="ECO:0000256" key="1">
    <source>
        <dbReference type="SAM" id="Phobius"/>
    </source>
</evidence>
<dbReference type="OrthoDB" id="5125199at2"/>
<feature type="domain" description="LytR/CpsA/Psr regulator C-terminal" evidence="2">
    <location>
        <begin position="95"/>
        <end position="180"/>
    </location>
</feature>
<dbReference type="Proteomes" id="UP000243847">
    <property type="component" value="Chromosome sequence1"/>
</dbReference>
<dbReference type="Gene3D" id="3.30.70.2390">
    <property type="match status" value="1"/>
</dbReference>
<keyword evidence="1" id="KW-1133">Transmembrane helix</keyword>
<dbReference type="EMBL" id="AP017457">
    <property type="protein sequence ID" value="BAU99586.1"/>
    <property type="molecule type" value="Genomic_DNA"/>
</dbReference>
<evidence type="ECO:0000313" key="3">
    <source>
        <dbReference type="EMBL" id="BAU99586.1"/>
    </source>
</evidence>
<organism evidence="3 4">
    <name type="scientific">Aurantimicrobium minutum</name>
    <dbReference type="NCBI Taxonomy" id="708131"/>
    <lineage>
        <taxon>Bacteria</taxon>
        <taxon>Bacillati</taxon>
        <taxon>Actinomycetota</taxon>
        <taxon>Actinomycetes</taxon>
        <taxon>Micrococcales</taxon>
        <taxon>Microbacteriaceae</taxon>
        <taxon>Aurantimicrobium</taxon>
    </lineage>
</organism>
<dbReference type="InterPro" id="IPR027381">
    <property type="entry name" value="LytR/CpsA/Psr_C"/>
</dbReference>
<dbReference type="RefSeq" id="WP_096382176.1">
    <property type="nucleotide sequence ID" value="NZ_AP017457.1"/>
</dbReference>
<reference evidence="3 4" key="1">
    <citation type="journal article" date="2016" name="Genome Announc.">
        <title>Complete Genome Sequence of Aurantimicrobium minutum Type Strain KNCT, a Planktonic Ultramicrobacterium Isolated from River Water.</title>
        <authorList>
            <person name="Nakai R."/>
            <person name="Fujisawa T."/>
            <person name="Nakamura Y."/>
            <person name="Nishide H."/>
            <person name="Uchiyama I."/>
            <person name="Baba T."/>
            <person name="Toyoda A."/>
            <person name="Fujiyama A."/>
            <person name="Naganuma T."/>
            <person name="Niki H."/>
        </authorList>
    </citation>
    <scope>NUCLEOTIDE SEQUENCE [LARGE SCALE GENOMIC DNA]</scope>
    <source>
        <strain evidence="3 4">KNC</strain>
    </source>
</reference>
<dbReference type="PANTHER" id="PTHR33392:SF6">
    <property type="entry name" value="POLYISOPRENYL-TEICHOIC ACID--PEPTIDOGLYCAN TEICHOIC ACID TRANSFERASE TAGU"/>
    <property type="match status" value="1"/>
</dbReference>
<gene>
    <name evidence="3" type="ORF">AUMI_110440</name>
</gene>
<accession>A0A173LX71</accession>
<keyword evidence="1" id="KW-0472">Membrane</keyword>
<sequence length="182" mass="18693">MAEKNEQDIFDDLVITSDRRGVHRAPKRPGAGWIKFAWAALATGVLVVGGVGTLIVSSDSISMKDFESIFALPTTAPSATPKPTAAPTIDPASVVNVLNATGATGVATAVGDQLAAEGWTIGAKSNASETTEETFIYYGNPSLEGAARGVAQSLGYGTIKLTDKYIESSAAITLVIGADYAG</sequence>
<keyword evidence="1" id="KW-0812">Transmembrane</keyword>
<dbReference type="Pfam" id="PF13399">
    <property type="entry name" value="LytR_C"/>
    <property type="match status" value="1"/>
</dbReference>
<evidence type="ECO:0000259" key="2">
    <source>
        <dbReference type="Pfam" id="PF13399"/>
    </source>
</evidence>
<proteinExistence type="predicted"/>
<protein>
    <recommendedName>
        <fullName evidence="2">LytR/CpsA/Psr regulator C-terminal domain-containing protein</fullName>
    </recommendedName>
</protein>
<dbReference type="AlphaFoldDB" id="A0A173LX71"/>